<proteinExistence type="predicted"/>
<dbReference type="PANTHER" id="PTHR34387:SF1">
    <property type="entry name" value="PERIPLASMIC IMMUNOGENIC PROTEIN"/>
    <property type="match status" value="1"/>
</dbReference>
<dbReference type="GO" id="GO:0006974">
    <property type="term" value="P:DNA damage response"/>
    <property type="evidence" value="ECO:0007669"/>
    <property type="project" value="TreeGrafter"/>
</dbReference>
<keyword evidence="2" id="KW-1185">Reference proteome</keyword>
<dbReference type="Proteomes" id="UP000294894">
    <property type="component" value="Chromosome"/>
</dbReference>
<dbReference type="Pfam" id="PF04402">
    <property type="entry name" value="SIMPL"/>
    <property type="match status" value="1"/>
</dbReference>
<organism evidence="1 2">
    <name type="scientific">Nocardioides euryhalodurans</name>
    <dbReference type="NCBI Taxonomy" id="2518370"/>
    <lineage>
        <taxon>Bacteria</taxon>
        <taxon>Bacillati</taxon>
        <taxon>Actinomycetota</taxon>
        <taxon>Actinomycetes</taxon>
        <taxon>Propionibacteriales</taxon>
        <taxon>Nocardioidaceae</taxon>
        <taxon>Nocardioides</taxon>
    </lineage>
</organism>
<protein>
    <submittedName>
        <fullName evidence="1">DUF541 domain-containing protein</fullName>
    </submittedName>
</protein>
<evidence type="ECO:0000313" key="2">
    <source>
        <dbReference type="Proteomes" id="UP000294894"/>
    </source>
</evidence>
<dbReference type="EMBL" id="CP038267">
    <property type="protein sequence ID" value="QBR91366.1"/>
    <property type="molecule type" value="Genomic_DNA"/>
</dbReference>
<evidence type="ECO:0000313" key="1">
    <source>
        <dbReference type="EMBL" id="QBR91366.1"/>
    </source>
</evidence>
<dbReference type="Gene3D" id="3.30.70.2970">
    <property type="entry name" value="Protein of unknown function (DUF541), domain 2"/>
    <property type="match status" value="1"/>
</dbReference>
<dbReference type="PANTHER" id="PTHR34387">
    <property type="entry name" value="SLR1258 PROTEIN"/>
    <property type="match status" value="1"/>
</dbReference>
<dbReference type="AlphaFoldDB" id="A0A4P7GHP3"/>
<gene>
    <name evidence="1" type="ORF">EXE57_03090</name>
</gene>
<dbReference type="KEGG" id="noy:EXE57_03090"/>
<sequence>MERTVTVSVRGLLVAGVALLALVTAYLLGGAGGAPPAPAQASTAAPQPAVEGDARTLRMVGSGEATVVPDQLTFALSVTDQEVALDQALADSSDTMKRVLAALEPHGVRAADVQTTALQMYPEYDYPSYGPPVLTGYRVTQRARVTVRDLAAGGRAVSAAVETGGNGVRASDIRLGVSDPQAGLARARDAAVAAATAKAEQYAAATGQSLGDVLGLRELGGDRPVRSRDVAYRAQAAELDALATLPVRAGKEDLTVRVEVLWAFE</sequence>
<dbReference type="OrthoDB" id="3786458at2"/>
<dbReference type="InterPro" id="IPR007497">
    <property type="entry name" value="SIMPL/DUF541"/>
</dbReference>
<name>A0A4P7GHP3_9ACTN</name>
<accession>A0A4P7GHP3</accession>
<dbReference type="Gene3D" id="3.30.110.170">
    <property type="entry name" value="Protein of unknown function (DUF541), domain 1"/>
    <property type="match status" value="1"/>
</dbReference>
<dbReference type="RefSeq" id="WP_135073908.1">
    <property type="nucleotide sequence ID" value="NZ_CP038267.1"/>
</dbReference>
<dbReference type="InterPro" id="IPR052022">
    <property type="entry name" value="26kDa_periplasmic_antigen"/>
</dbReference>
<reference evidence="1 2" key="1">
    <citation type="submission" date="2019-03" db="EMBL/GenBank/DDBJ databases">
        <title>Three New Species of Nocardioides, Nocardioides euryhalodurans sp. nov., Nocardioides seonyuensis sp. nov. and Nocardioides eburneoflavus sp. nov., Iolated from Soil.</title>
        <authorList>
            <person name="Roh S.G."/>
            <person name="Lee C."/>
            <person name="Kim M.-K."/>
            <person name="Kim S.B."/>
        </authorList>
    </citation>
    <scope>NUCLEOTIDE SEQUENCE [LARGE SCALE GENOMIC DNA]</scope>
    <source>
        <strain evidence="1 2">MMS17-SY117</strain>
    </source>
</reference>